<name>A0A1F5F492_9BACT</name>
<dbReference type="Proteomes" id="UP000176191">
    <property type="component" value="Unassembled WGS sequence"/>
</dbReference>
<dbReference type="EMBL" id="MFAK01000039">
    <property type="protein sequence ID" value="OGD74164.1"/>
    <property type="molecule type" value="Genomic_DNA"/>
</dbReference>
<gene>
    <name evidence="1" type="ORF">A2228_03175</name>
</gene>
<organism evidence="1 2">
    <name type="scientific">Candidatus Collierbacteria bacterium RIFOXYA2_FULL_46_10</name>
    <dbReference type="NCBI Taxonomy" id="1817726"/>
    <lineage>
        <taxon>Bacteria</taxon>
        <taxon>Candidatus Collieribacteriota</taxon>
    </lineage>
</organism>
<evidence type="ECO:0000313" key="2">
    <source>
        <dbReference type="Proteomes" id="UP000176191"/>
    </source>
</evidence>
<proteinExistence type="predicted"/>
<protein>
    <recommendedName>
        <fullName evidence="3">Cytidylate kinase</fullName>
    </recommendedName>
</protein>
<evidence type="ECO:0000313" key="1">
    <source>
        <dbReference type="EMBL" id="OGD74164.1"/>
    </source>
</evidence>
<accession>A0A1F5F492</accession>
<evidence type="ECO:0008006" key="3">
    <source>
        <dbReference type="Google" id="ProtNLM"/>
    </source>
</evidence>
<dbReference type="SUPFAM" id="SSF52540">
    <property type="entry name" value="P-loop containing nucleoside triphosphate hydrolases"/>
    <property type="match status" value="1"/>
</dbReference>
<comment type="caution">
    <text evidence="1">The sequence shown here is derived from an EMBL/GenBank/DDBJ whole genome shotgun (WGS) entry which is preliminary data.</text>
</comment>
<dbReference type="Pfam" id="PF13189">
    <property type="entry name" value="Cytidylate_kin2"/>
    <property type="match status" value="1"/>
</dbReference>
<sequence>MVAGVVKTRYKNVAISGLPGAGSTILGKELARRLGWKYYSGGDFMRQYAIEHGYFDPTRSTHHDATVYPNDFDRQVDYGVRERMKKEKNCVYESWLAGFLAQQVPGTFKILVYCSDDNVRVDRISNRDDISIAEAKTHIFERENKNLEKWIKMYREEWKEWVVEPGTLAKSEPIFFWRSELYDLAINTFRLGKEETLGLVLEALTK</sequence>
<dbReference type="AlphaFoldDB" id="A0A1F5F492"/>
<dbReference type="Gene3D" id="3.40.50.300">
    <property type="entry name" value="P-loop containing nucleotide triphosphate hydrolases"/>
    <property type="match status" value="1"/>
</dbReference>
<dbReference type="InterPro" id="IPR027417">
    <property type="entry name" value="P-loop_NTPase"/>
</dbReference>
<reference evidence="1 2" key="1">
    <citation type="journal article" date="2016" name="Nat. Commun.">
        <title>Thousands of microbial genomes shed light on interconnected biogeochemical processes in an aquifer system.</title>
        <authorList>
            <person name="Anantharaman K."/>
            <person name="Brown C.T."/>
            <person name="Hug L.A."/>
            <person name="Sharon I."/>
            <person name="Castelle C.J."/>
            <person name="Probst A.J."/>
            <person name="Thomas B.C."/>
            <person name="Singh A."/>
            <person name="Wilkins M.J."/>
            <person name="Karaoz U."/>
            <person name="Brodie E.L."/>
            <person name="Williams K.H."/>
            <person name="Hubbard S.S."/>
            <person name="Banfield J.F."/>
        </authorList>
    </citation>
    <scope>NUCLEOTIDE SEQUENCE [LARGE SCALE GENOMIC DNA]</scope>
</reference>